<name>A0A7S2HK88_9STRA</name>
<reference evidence="1" key="1">
    <citation type="submission" date="2021-01" db="EMBL/GenBank/DDBJ databases">
        <authorList>
            <person name="Corre E."/>
            <person name="Pelletier E."/>
            <person name="Niang G."/>
            <person name="Scheremetjew M."/>
            <person name="Finn R."/>
            <person name="Kale V."/>
            <person name="Holt S."/>
            <person name="Cochrane G."/>
            <person name="Meng A."/>
            <person name="Brown T."/>
            <person name="Cohen L."/>
        </authorList>
    </citation>
    <scope>NUCLEOTIDE SEQUENCE</scope>
    <source>
        <strain evidence="1">CCMP826</strain>
    </source>
</reference>
<sequence length="208" mass="22853">MANKEGNVIRLHLLKLHESPILPEPDNDDNDFGDFDAYERFHMIWIVDDENGSSEPTPEDAASSKTWEGITEGDLVAIPELLSGSGEFESLRFAGARREGGGIPLLEGGIESPEIPSVIFSLAEQKGFSLREMYERPIESFLDEQGFSLADVFGADEDVDEFWENPHVARRTGPPTDDTWQIPLRQCTWLNTVSFAVGVGAVGGGGEL</sequence>
<protein>
    <submittedName>
        <fullName evidence="1">Uncharacterized protein</fullName>
    </submittedName>
</protein>
<accession>A0A7S2HK88</accession>
<proteinExistence type="predicted"/>
<evidence type="ECO:0000313" key="1">
    <source>
        <dbReference type="EMBL" id="CAD9493286.1"/>
    </source>
</evidence>
<dbReference type="AlphaFoldDB" id="A0A7S2HK88"/>
<dbReference type="EMBL" id="HBGV01009865">
    <property type="protein sequence ID" value="CAD9493286.1"/>
    <property type="molecule type" value="Transcribed_RNA"/>
</dbReference>
<organism evidence="1">
    <name type="scientific">Helicotheca tamesis</name>
    <dbReference type="NCBI Taxonomy" id="374047"/>
    <lineage>
        <taxon>Eukaryota</taxon>
        <taxon>Sar</taxon>
        <taxon>Stramenopiles</taxon>
        <taxon>Ochrophyta</taxon>
        <taxon>Bacillariophyta</taxon>
        <taxon>Mediophyceae</taxon>
        <taxon>Lithodesmiophycidae</taxon>
        <taxon>Lithodesmiales</taxon>
        <taxon>Lithodesmiaceae</taxon>
        <taxon>Helicotheca</taxon>
    </lineage>
</organism>
<gene>
    <name evidence="1" type="ORF">HTAM1171_LOCUS6109</name>
</gene>